<dbReference type="InterPro" id="IPR008173">
    <property type="entry name" value="Adenylyl_cyclase_CyaB"/>
</dbReference>
<evidence type="ECO:0000259" key="1">
    <source>
        <dbReference type="PROSITE" id="PS51707"/>
    </source>
</evidence>
<dbReference type="CDD" id="cd07890">
    <property type="entry name" value="CYTH-like_AC_IV-like"/>
    <property type="match status" value="1"/>
</dbReference>
<dbReference type="OrthoDB" id="271656at2"/>
<organism evidence="2 3">
    <name type="scientific">Neolewinella marina</name>
    <dbReference type="NCBI Taxonomy" id="438751"/>
    <lineage>
        <taxon>Bacteria</taxon>
        <taxon>Pseudomonadati</taxon>
        <taxon>Bacteroidota</taxon>
        <taxon>Saprospiria</taxon>
        <taxon>Saprospirales</taxon>
        <taxon>Lewinellaceae</taxon>
        <taxon>Neolewinella</taxon>
    </lineage>
</organism>
<evidence type="ECO:0000313" key="2">
    <source>
        <dbReference type="EMBL" id="PHK98162.1"/>
    </source>
</evidence>
<dbReference type="PROSITE" id="PS51707">
    <property type="entry name" value="CYTH"/>
    <property type="match status" value="1"/>
</dbReference>
<reference evidence="2 3" key="1">
    <citation type="submission" date="2017-10" db="EMBL/GenBank/DDBJ databases">
        <title>The draft genome sequence of Lewinella marina KCTC 32374.</title>
        <authorList>
            <person name="Wang K."/>
        </authorList>
    </citation>
    <scope>NUCLEOTIDE SEQUENCE [LARGE SCALE GENOMIC DNA]</scope>
    <source>
        <strain evidence="2 3">MKG-38</strain>
    </source>
</reference>
<dbReference type="Pfam" id="PF01928">
    <property type="entry name" value="CYTH"/>
    <property type="match status" value="1"/>
</dbReference>
<accession>A0A2G0CDW7</accession>
<name>A0A2G0CDW7_9BACT</name>
<dbReference type="AlphaFoldDB" id="A0A2G0CDW7"/>
<dbReference type="Gene3D" id="2.40.320.10">
    <property type="entry name" value="Hypothetical Protein Pfu-838710-001"/>
    <property type="match status" value="1"/>
</dbReference>
<dbReference type="RefSeq" id="WP_099106549.1">
    <property type="nucleotide sequence ID" value="NZ_JAATJF010000004.1"/>
</dbReference>
<feature type="domain" description="CYTH" evidence="1">
    <location>
        <begin position="3"/>
        <end position="174"/>
    </location>
</feature>
<dbReference type="InterPro" id="IPR023577">
    <property type="entry name" value="CYTH_domain"/>
</dbReference>
<dbReference type="PANTHER" id="PTHR21028:SF2">
    <property type="entry name" value="CYTH DOMAIN-CONTAINING PROTEIN"/>
    <property type="match status" value="1"/>
</dbReference>
<comment type="caution">
    <text evidence="2">The sequence shown here is derived from an EMBL/GenBank/DDBJ whole genome shotgun (WGS) entry which is preliminary data.</text>
</comment>
<keyword evidence="3" id="KW-1185">Reference proteome</keyword>
<dbReference type="PANTHER" id="PTHR21028">
    <property type="entry name" value="SI:CH211-156B7.4"/>
    <property type="match status" value="1"/>
</dbReference>
<dbReference type="SUPFAM" id="SSF55154">
    <property type="entry name" value="CYTH-like phosphatases"/>
    <property type="match status" value="1"/>
</dbReference>
<sequence>MQKHLVEIKARAGSGDHARQRRVLLAAGADFRGTDHQVDHYFRVPEGRLKLRIGNIERSLIFYRRPDAAGPKDSSVSLTRLESEAAATDLVDTLGRALGSWVVVDKQREIYFIDNVKFHLDRVAGLGDFVEIEAIGSSPEEREALLEQVNHYRHLLGVEDGNLVAHSYSDLLAGAGN</sequence>
<proteinExistence type="predicted"/>
<dbReference type="Proteomes" id="UP000226437">
    <property type="component" value="Unassembled WGS sequence"/>
</dbReference>
<dbReference type="SMART" id="SM01118">
    <property type="entry name" value="CYTH"/>
    <property type="match status" value="1"/>
</dbReference>
<dbReference type="EMBL" id="PDLO01000004">
    <property type="protein sequence ID" value="PHK98162.1"/>
    <property type="molecule type" value="Genomic_DNA"/>
</dbReference>
<evidence type="ECO:0000313" key="3">
    <source>
        <dbReference type="Proteomes" id="UP000226437"/>
    </source>
</evidence>
<gene>
    <name evidence="2" type="ORF">CGL56_10675</name>
</gene>
<protein>
    <submittedName>
        <fullName evidence="2">Adenylate cyclase</fullName>
    </submittedName>
</protein>
<dbReference type="InterPro" id="IPR033469">
    <property type="entry name" value="CYTH-like_dom_sf"/>
</dbReference>